<feature type="domain" description="WW" evidence="3">
    <location>
        <begin position="159"/>
        <end position="192"/>
    </location>
</feature>
<dbReference type="SUPFAM" id="SSF51045">
    <property type="entry name" value="WW domain"/>
    <property type="match status" value="1"/>
</dbReference>
<protein>
    <recommendedName>
        <fullName evidence="6">PH domain-containing protein</fullName>
    </recommendedName>
</protein>
<feature type="compositionally biased region" description="Polar residues" evidence="1">
    <location>
        <begin position="233"/>
        <end position="242"/>
    </location>
</feature>
<dbReference type="PROSITE" id="PS50020">
    <property type="entry name" value="WW_DOMAIN_2"/>
    <property type="match status" value="1"/>
</dbReference>
<keyword evidence="5" id="KW-1185">Reference proteome</keyword>
<dbReference type="SMART" id="SM00456">
    <property type="entry name" value="WW"/>
    <property type="match status" value="1"/>
</dbReference>
<feature type="compositionally biased region" description="Low complexity" evidence="1">
    <location>
        <begin position="57"/>
        <end position="68"/>
    </location>
</feature>
<feature type="compositionally biased region" description="Polar residues" evidence="1">
    <location>
        <begin position="308"/>
        <end position="343"/>
    </location>
</feature>
<evidence type="ECO:0000313" key="4">
    <source>
        <dbReference type="EMBL" id="PAV88019.1"/>
    </source>
</evidence>
<feature type="region of interest" description="Disordered" evidence="1">
    <location>
        <begin position="429"/>
        <end position="466"/>
    </location>
</feature>
<feature type="compositionally biased region" description="Acidic residues" evidence="1">
    <location>
        <begin position="273"/>
        <end position="293"/>
    </location>
</feature>
<dbReference type="SUPFAM" id="SSF50729">
    <property type="entry name" value="PH domain-like"/>
    <property type="match status" value="1"/>
</dbReference>
<feature type="compositionally biased region" description="Polar residues" evidence="1">
    <location>
        <begin position="81"/>
        <end position="103"/>
    </location>
</feature>
<dbReference type="InterPro" id="IPR011993">
    <property type="entry name" value="PH-like_dom_sf"/>
</dbReference>
<feature type="region of interest" description="Disordered" evidence="1">
    <location>
        <begin position="1"/>
        <end position="120"/>
    </location>
</feature>
<feature type="compositionally biased region" description="Acidic residues" evidence="1">
    <location>
        <begin position="253"/>
        <end position="263"/>
    </location>
</feature>
<evidence type="ECO:0000313" key="5">
    <source>
        <dbReference type="Proteomes" id="UP000218231"/>
    </source>
</evidence>
<dbReference type="PROSITE" id="PS50003">
    <property type="entry name" value="PH_DOMAIN"/>
    <property type="match status" value="1"/>
</dbReference>
<dbReference type="PROSITE" id="PS01159">
    <property type="entry name" value="WW_DOMAIN_1"/>
    <property type="match status" value="1"/>
</dbReference>
<dbReference type="CDD" id="cd00201">
    <property type="entry name" value="WW"/>
    <property type="match status" value="1"/>
</dbReference>
<dbReference type="OrthoDB" id="79452at2759"/>
<dbReference type="InterPro" id="IPR001202">
    <property type="entry name" value="WW_dom"/>
</dbReference>
<feature type="compositionally biased region" description="Low complexity" evidence="1">
    <location>
        <begin position="104"/>
        <end position="116"/>
    </location>
</feature>
<dbReference type="SMART" id="SM00233">
    <property type="entry name" value="PH"/>
    <property type="match status" value="1"/>
</dbReference>
<dbReference type="Pfam" id="PF00169">
    <property type="entry name" value="PH"/>
    <property type="match status" value="1"/>
</dbReference>
<dbReference type="Gene3D" id="2.20.70.10">
    <property type="match status" value="1"/>
</dbReference>
<organism evidence="4 5">
    <name type="scientific">Diploscapter pachys</name>
    <dbReference type="NCBI Taxonomy" id="2018661"/>
    <lineage>
        <taxon>Eukaryota</taxon>
        <taxon>Metazoa</taxon>
        <taxon>Ecdysozoa</taxon>
        <taxon>Nematoda</taxon>
        <taxon>Chromadorea</taxon>
        <taxon>Rhabditida</taxon>
        <taxon>Rhabditina</taxon>
        <taxon>Rhabditomorpha</taxon>
        <taxon>Rhabditoidea</taxon>
        <taxon>Rhabditidae</taxon>
        <taxon>Diploscapter</taxon>
    </lineage>
</organism>
<evidence type="ECO:0000259" key="2">
    <source>
        <dbReference type="PROSITE" id="PS50003"/>
    </source>
</evidence>
<reference evidence="4 5" key="1">
    <citation type="journal article" date="2017" name="Curr. Biol.">
        <title>Genome architecture and evolution of a unichromosomal asexual nematode.</title>
        <authorList>
            <person name="Fradin H."/>
            <person name="Zegar C."/>
            <person name="Gutwein M."/>
            <person name="Lucas J."/>
            <person name="Kovtun M."/>
            <person name="Corcoran D."/>
            <person name="Baugh L.R."/>
            <person name="Kiontke K."/>
            <person name="Gunsalus K."/>
            <person name="Fitch D.H."/>
            <person name="Piano F."/>
        </authorList>
    </citation>
    <scope>NUCLEOTIDE SEQUENCE [LARGE SCALE GENOMIC DNA]</scope>
    <source>
        <strain evidence="4">PF1309</strain>
    </source>
</reference>
<dbReference type="STRING" id="2018661.A0A2A2LPF7"/>
<dbReference type="InterPro" id="IPR036020">
    <property type="entry name" value="WW_dom_sf"/>
</dbReference>
<dbReference type="Proteomes" id="UP000218231">
    <property type="component" value="Unassembled WGS sequence"/>
</dbReference>
<sequence>MATVAPRLFDMSSGGAANASRAEGSGTHTEDGLDPVNIGTIKIGTDPIDYPSDANGSSRSSSEQQSPSGDEKSTSPPLAVSTASITLNLPTQTNSVPSTSDFQPSTSASVLPSPSSKRQSRQIAAYFDDQHIYANVREMEEVNSRPVPSAPSPDAVPTRDLKNGWLEFENELGRTFFYNVDTGKTQWIPPRFLRTPAEVQAMLKARGELMDFVCSTSSSAPVEQKHGDHLQANPHQTENGQQPKVEERKQEEIFDEPAEEPSDQEDHLHEDDGRFDDDNESEQFDEPAEDEEGFYQQAPPLPIKKNSGEFNNSGSPLMTSFMASNSQTDNFASSLMQPSTSDRPIQGEANRRENHRHSSPQENAASRSLSFNNRPKHVLVPQVQPTTSGNGTCFGSVPTPIYNHEYAVPPPCPNSDCKPIPTSMMHSYSHTLDRPPFHRGDQQRSVDSKSSIENERRCSSESREPVRTIRSGNMERCEWNETNKGRKREWIHGFVYLTSAHFILYKDERSAEKHGKHYDAPLCVWDLKGATISWNVEKDKKKRKVIQLELCNACRYLLRTSNDNETQEWFEALRDVIARLPPPTHQEIQSAILDSNSCSVMRNPSLVSHTPRPVSAASTVIV</sequence>
<feature type="compositionally biased region" description="Polar residues" evidence="1">
    <location>
        <begin position="360"/>
        <end position="372"/>
    </location>
</feature>
<gene>
    <name evidence="4" type="ORF">WR25_20274</name>
</gene>
<feature type="compositionally biased region" description="Basic and acidic residues" evidence="1">
    <location>
        <begin position="431"/>
        <end position="466"/>
    </location>
</feature>
<comment type="caution">
    <text evidence="4">The sequence shown here is derived from an EMBL/GenBank/DDBJ whole genome shotgun (WGS) entry which is preliminary data.</text>
</comment>
<dbReference type="InterPro" id="IPR001849">
    <property type="entry name" value="PH_domain"/>
</dbReference>
<evidence type="ECO:0000256" key="1">
    <source>
        <dbReference type="SAM" id="MobiDB-lite"/>
    </source>
</evidence>
<dbReference type="Gene3D" id="2.30.29.30">
    <property type="entry name" value="Pleckstrin-homology domain (PH domain)/Phosphotyrosine-binding domain (PTB)"/>
    <property type="match status" value="1"/>
</dbReference>
<evidence type="ECO:0000259" key="3">
    <source>
        <dbReference type="PROSITE" id="PS50020"/>
    </source>
</evidence>
<dbReference type="AlphaFoldDB" id="A0A2A2LPF7"/>
<feature type="region of interest" description="Disordered" evidence="1">
    <location>
        <begin position="219"/>
        <end position="372"/>
    </location>
</feature>
<proteinExistence type="predicted"/>
<dbReference type="EMBL" id="LIAE01006535">
    <property type="protein sequence ID" value="PAV88019.1"/>
    <property type="molecule type" value="Genomic_DNA"/>
</dbReference>
<dbReference type="Pfam" id="PF00397">
    <property type="entry name" value="WW"/>
    <property type="match status" value="1"/>
</dbReference>
<feature type="domain" description="PH" evidence="2">
    <location>
        <begin position="467"/>
        <end position="578"/>
    </location>
</feature>
<accession>A0A2A2LPF7</accession>
<name>A0A2A2LPF7_9BILA</name>
<evidence type="ECO:0008006" key="6">
    <source>
        <dbReference type="Google" id="ProtNLM"/>
    </source>
</evidence>